<dbReference type="SUPFAM" id="SSF53335">
    <property type="entry name" value="S-adenosyl-L-methionine-dependent methyltransferases"/>
    <property type="match status" value="1"/>
</dbReference>
<sequence length="313" mass="35594">MSLKETRELYINKQISKAEYINKMHEFHLLQFEYADFLSQTDICKITLEGGKMIMTSGATSYHPGGISFYCDRIDNRETPIETFNFGTYEPEDSAMLYALIEKNYTVLDIGGNIGWYTNHIAAILSDGKVFGIEPIPETFAKLSNNVALNGFGNIKLENFAFSDKKDKIKFYYSPLMPGASSAANITENSEIQELECITNTVDAYVEENNIDKIDFIKCDVEGAEFMVFKGAKDILSQHKPVVFAEMLRKWAAKFGYHPNDMIAYFNTLGYNCYVTDKDKLKAIRIVDEHTVETNYFFLHPGAHAEKINKLVV</sequence>
<dbReference type="PANTHER" id="PTHR34203">
    <property type="entry name" value="METHYLTRANSFERASE, FKBM FAMILY PROTEIN"/>
    <property type="match status" value="1"/>
</dbReference>
<dbReference type="InterPro" id="IPR029063">
    <property type="entry name" value="SAM-dependent_MTases_sf"/>
</dbReference>
<keyword evidence="2" id="KW-0489">Methyltransferase</keyword>
<keyword evidence="2" id="KW-0808">Transferase</keyword>
<dbReference type="GO" id="GO:0008168">
    <property type="term" value="F:methyltransferase activity"/>
    <property type="evidence" value="ECO:0007669"/>
    <property type="project" value="UniProtKB-KW"/>
</dbReference>
<keyword evidence="3" id="KW-1185">Reference proteome</keyword>
<evidence type="ECO:0000313" key="3">
    <source>
        <dbReference type="Proteomes" id="UP000638732"/>
    </source>
</evidence>
<gene>
    <name evidence="2" type="ORF">GSY63_15395</name>
</gene>
<dbReference type="GO" id="GO:0032259">
    <property type="term" value="P:methylation"/>
    <property type="evidence" value="ECO:0007669"/>
    <property type="project" value="UniProtKB-KW"/>
</dbReference>
<dbReference type="AlphaFoldDB" id="A0A966DUS5"/>
<dbReference type="EMBL" id="WWEO01000043">
    <property type="protein sequence ID" value="NCD70751.1"/>
    <property type="molecule type" value="Genomic_DNA"/>
</dbReference>
<organism evidence="2 3">
    <name type="scientific">Mucilaginibacter agri</name>
    <dbReference type="NCBI Taxonomy" id="2695265"/>
    <lineage>
        <taxon>Bacteria</taxon>
        <taxon>Pseudomonadati</taxon>
        <taxon>Bacteroidota</taxon>
        <taxon>Sphingobacteriia</taxon>
        <taxon>Sphingobacteriales</taxon>
        <taxon>Sphingobacteriaceae</taxon>
        <taxon>Mucilaginibacter</taxon>
    </lineage>
</organism>
<reference evidence="2" key="2">
    <citation type="submission" date="2020-10" db="EMBL/GenBank/DDBJ databases">
        <title>Mucilaginibacter sp. nov., isolated from soil.</title>
        <authorList>
            <person name="Jeon C.O."/>
        </authorList>
    </citation>
    <scope>NUCLEOTIDE SEQUENCE</scope>
    <source>
        <strain evidence="2">R11</strain>
    </source>
</reference>
<dbReference type="InterPro" id="IPR052514">
    <property type="entry name" value="SAM-dependent_MTase"/>
</dbReference>
<dbReference type="PANTHER" id="PTHR34203:SF13">
    <property type="entry name" value="EXPRESSED PROTEIN"/>
    <property type="match status" value="1"/>
</dbReference>
<dbReference type="NCBIfam" id="TIGR01444">
    <property type="entry name" value="fkbM_fam"/>
    <property type="match status" value="1"/>
</dbReference>
<evidence type="ECO:0000259" key="1">
    <source>
        <dbReference type="Pfam" id="PF05050"/>
    </source>
</evidence>
<evidence type="ECO:0000313" key="2">
    <source>
        <dbReference type="EMBL" id="NCD70751.1"/>
    </source>
</evidence>
<dbReference type="Proteomes" id="UP000638732">
    <property type="component" value="Unassembled WGS sequence"/>
</dbReference>
<protein>
    <submittedName>
        <fullName evidence="2">FkbM family methyltransferase</fullName>
    </submittedName>
</protein>
<dbReference type="RefSeq" id="WP_166586703.1">
    <property type="nucleotide sequence ID" value="NZ_WWEO01000043.1"/>
</dbReference>
<accession>A0A966DUS5</accession>
<reference evidence="2" key="1">
    <citation type="submission" date="2020-01" db="EMBL/GenBank/DDBJ databases">
        <authorList>
            <person name="Seo Y.L."/>
        </authorList>
    </citation>
    <scope>NUCLEOTIDE SEQUENCE</scope>
    <source>
        <strain evidence="2">R11</strain>
    </source>
</reference>
<name>A0A966DUS5_9SPHI</name>
<dbReference type="Pfam" id="PF05050">
    <property type="entry name" value="Methyltransf_21"/>
    <property type="match status" value="1"/>
</dbReference>
<dbReference type="Gene3D" id="3.40.50.150">
    <property type="entry name" value="Vaccinia Virus protein VP39"/>
    <property type="match status" value="1"/>
</dbReference>
<comment type="caution">
    <text evidence="2">The sequence shown here is derived from an EMBL/GenBank/DDBJ whole genome shotgun (WGS) entry which is preliminary data.</text>
</comment>
<dbReference type="InterPro" id="IPR006342">
    <property type="entry name" value="FkbM_mtfrase"/>
</dbReference>
<proteinExistence type="predicted"/>
<feature type="domain" description="Methyltransferase FkbM" evidence="1">
    <location>
        <begin position="109"/>
        <end position="272"/>
    </location>
</feature>